<dbReference type="PANTHER" id="PTHR33577">
    <property type="entry name" value="STERIGMATOCYSTIN BIOSYNTHESIS PEROXIDASE STCC-RELATED"/>
    <property type="match status" value="1"/>
</dbReference>
<dbReference type="GO" id="GO:0004601">
    <property type="term" value="F:peroxidase activity"/>
    <property type="evidence" value="ECO:0007669"/>
    <property type="project" value="UniProtKB-KW"/>
</dbReference>
<dbReference type="Pfam" id="PF01328">
    <property type="entry name" value="Peroxidase_2"/>
    <property type="match status" value="1"/>
</dbReference>
<evidence type="ECO:0000313" key="10">
    <source>
        <dbReference type="Proteomes" id="UP000660729"/>
    </source>
</evidence>
<dbReference type="Gene3D" id="1.10.489.10">
    <property type="entry name" value="Chloroperoxidase-like"/>
    <property type="match status" value="1"/>
</dbReference>
<keyword evidence="6" id="KW-0408">Iron</keyword>
<dbReference type="InterPro" id="IPR036851">
    <property type="entry name" value="Chloroperoxidase-like_sf"/>
</dbReference>
<evidence type="ECO:0000256" key="2">
    <source>
        <dbReference type="ARBA" id="ARBA00022559"/>
    </source>
</evidence>
<dbReference type="AlphaFoldDB" id="A0A8H6RDI5"/>
<organism evidence="9 10">
    <name type="scientific">Pseudocercospora fuligena</name>
    <dbReference type="NCBI Taxonomy" id="685502"/>
    <lineage>
        <taxon>Eukaryota</taxon>
        <taxon>Fungi</taxon>
        <taxon>Dikarya</taxon>
        <taxon>Ascomycota</taxon>
        <taxon>Pezizomycotina</taxon>
        <taxon>Dothideomycetes</taxon>
        <taxon>Dothideomycetidae</taxon>
        <taxon>Mycosphaerellales</taxon>
        <taxon>Mycosphaerellaceae</taxon>
        <taxon>Pseudocercospora</taxon>
    </lineage>
</organism>
<evidence type="ECO:0000256" key="6">
    <source>
        <dbReference type="ARBA" id="ARBA00023004"/>
    </source>
</evidence>
<evidence type="ECO:0000256" key="1">
    <source>
        <dbReference type="ARBA" id="ARBA00001970"/>
    </source>
</evidence>
<evidence type="ECO:0000313" key="9">
    <source>
        <dbReference type="EMBL" id="KAF7189870.1"/>
    </source>
</evidence>
<sequence length="242" mass="27154">MTMNTLANHQFLHHDGRNLTRENVVYALTTAINFNESLANIMFDQALPANPEPNATFFTLDMLNRHNVLEHDASMSRSDAYFGNNHVFNQTIFDETRKYWTGPTLDRNMLANGKVARMLQSRASNPEYRFTNVTEAFSIGEVLAPVAVFGDRESVTVNKTLVDFFFGENDFARLSVGAITDISSAENEKLPTKLGWKAQEKVVGLEDITRLSEIFAEASTLLTTDDTAAAHKVRRDGLHAMF</sequence>
<dbReference type="Proteomes" id="UP000660729">
    <property type="component" value="Unassembled WGS sequence"/>
</dbReference>
<comment type="similarity">
    <text evidence="7">Belongs to the chloroperoxidase family.</text>
</comment>
<name>A0A8H6RDI5_9PEZI</name>
<evidence type="ECO:0000259" key="8">
    <source>
        <dbReference type="PROSITE" id="PS51405"/>
    </source>
</evidence>
<proteinExistence type="inferred from homology"/>
<evidence type="ECO:0000256" key="7">
    <source>
        <dbReference type="ARBA" id="ARBA00025795"/>
    </source>
</evidence>
<dbReference type="SUPFAM" id="SSF47571">
    <property type="entry name" value="Cloroperoxidase"/>
    <property type="match status" value="1"/>
</dbReference>
<comment type="caution">
    <text evidence="9">The sequence shown here is derived from an EMBL/GenBank/DDBJ whole genome shotgun (WGS) entry which is preliminary data.</text>
</comment>
<protein>
    <submittedName>
        <fullName evidence="9">Putative sterigmatocystin biosynthesis peroxidase stcC</fullName>
    </submittedName>
</protein>
<keyword evidence="4" id="KW-0479">Metal-binding</keyword>
<keyword evidence="2 9" id="KW-0575">Peroxidase</keyword>
<dbReference type="PROSITE" id="PS51405">
    <property type="entry name" value="HEME_HALOPEROXIDASE"/>
    <property type="match status" value="1"/>
</dbReference>
<accession>A0A8H6RDI5</accession>
<evidence type="ECO:0000256" key="3">
    <source>
        <dbReference type="ARBA" id="ARBA00022617"/>
    </source>
</evidence>
<dbReference type="EMBL" id="JABCIY010000177">
    <property type="protein sequence ID" value="KAF7189870.1"/>
    <property type="molecule type" value="Genomic_DNA"/>
</dbReference>
<dbReference type="InterPro" id="IPR000028">
    <property type="entry name" value="Chloroperoxidase"/>
</dbReference>
<evidence type="ECO:0000256" key="5">
    <source>
        <dbReference type="ARBA" id="ARBA00023002"/>
    </source>
</evidence>
<feature type="domain" description="Heme haloperoxidase family profile" evidence="8">
    <location>
        <begin position="1"/>
        <end position="210"/>
    </location>
</feature>
<dbReference type="PANTHER" id="PTHR33577:SF7">
    <property type="entry name" value="HEME HALOPEROXIDASE FAMILY PROFILE DOMAIN-CONTAINING PROTEIN"/>
    <property type="match status" value="1"/>
</dbReference>
<comment type="cofactor">
    <cofactor evidence="1">
        <name>heme b</name>
        <dbReference type="ChEBI" id="CHEBI:60344"/>
    </cofactor>
</comment>
<gene>
    <name evidence="9" type="ORF">HII31_08692</name>
</gene>
<keyword evidence="10" id="KW-1185">Reference proteome</keyword>
<keyword evidence="5" id="KW-0560">Oxidoreductase</keyword>
<dbReference type="OrthoDB" id="407298at2759"/>
<reference evidence="9" key="1">
    <citation type="submission" date="2020-04" db="EMBL/GenBank/DDBJ databases">
        <title>Draft genome resource of the tomato pathogen Pseudocercospora fuligena.</title>
        <authorList>
            <person name="Zaccaron A."/>
        </authorList>
    </citation>
    <scope>NUCLEOTIDE SEQUENCE</scope>
    <source>
        <strain evidence="9">PF001</strain>
    </source>
</reference>
<dbReference type="GO" id="GO:0046872">
    <property type="term" value="F:metal ion binding"/>
    <property type="evidence" value="ECO:0007669"/>
    <property type="project" value="UniProtKB-KW"/>
</dbReference>
<evidence type="ECO:0000256" key="4">
    <source>
        <dbReference type="ARBA" id="ARBA00022723"/>
    </source>
</evidence>
<keyword evidence="3" id="KW-0349">Heme</keyword>